<dbReference type="SUPFAM" id="SSF48576">
    <property type="entry name" value="Terpenoid synthases"/>
    <property type="match status" value="1"/>
</dbReference>
<keyword evidence="5" id="KW-0479">Metal-binding</keyword>
<dbReference type="Gene3D" id="1.10.600.10">
    <property type="entry name" value="Farnesyl Diphosphate Synthase"/>
    <property type="match status" value="1"/>
</dbReference>
<comment type="similarity">
    <text evidence="3 7">Belongs to the FPP/GGPP synthase family.</text>
</comment>
<dbReference type="Pfam" id="PF00348">
    <property type="entry name" value="polyprenyl_synt"/>
    <property type="match status" value="1"/>
</dbReference>
<dbReference type="GO" id="GO:0008299">
    <property type="term" value="P:isoprenoid biosynthetic process"/>
    <property type="evidence" value="ECO:0007669"/>
    <property type="project" value="InterPro"/>
</dbReference>
<dbReference type="PATRIC" id="fig|1122247.3.peg.1521"/>
<dbReference type="OrthoDB" id="4497239at2"/>
<dbReference type="InterPro" id="IPR008949">
    <property type="entry name" value="Isoprenoid_synthase_dom_sf"/>
</dbReference>
<dbReference type="PANTHER" id="PTHR12001">
    <property type="entry name" value="GERANYLGERANYL PYROPHOSPHATE SYNTHASE"/>
    <property type="match status" value="1"/>
</dbReference>
<dbReference type="STRING" id="1122247.GCA_000379865_00466"/>
<dbReference type="EMBL" id="AMRA01000041">
    <property type="protein sequence ID" value="EKF24378.1"/>
    <property type="molecule type" value="Genomic_DNA"/>
</dbReference>
<dbReference type="eggNOG" id="COG0142">
    <property type="taxonomic scope" value="Bacteria"/>
</dbReference>
<evidence type="ECO:0000313" key="8">
    <source>
        <dbReference type="EMBL" id="EKF24378.1"/>
    </source>
</evidence>
<keyword evidence="9" id="KW-1185">Reference proteome</keyword>
<evidence type="ECO:0000256" key="1">
    <source>
        <dbReference type="ARBA" id="ARBA00001946"/>
    </source>
</evidence>
<accession>K5B8V9</accession>
<dbReference type="Proteomes" id="UP000006265">
    <property type="component" value="Unassembled WGS sequence"/>
</dbReference>
<dbReference type="PROSITE" id="PS00723">
    <property type="entry name" value="POLYPRENYL_SYNTHASE_1"/>
    <property type="match status" value="1"/>
</dbReference>
<evidence type="ECO:0000313" key="9">
    <source>
        <dbReference type="Proteomes" id="UP000006265"/>
    </source>
</evidence>
<comment type="pathway">
    <text evidence="2">Isoprenoid biosynthesis.</text>
</comment>
<evidence type="ECO:0000256" key="7">
    <source>
        <dbReference type="RuleBase" id="RU004466"/>
    </source>
</evidence>
<evidence type="ECO:0000256" key="6">
    <source>
        <dbReference type="ARBA" id="ARBA00022842"/>
    </source>
</evidence>
<name>K5B8V9_MYCHD</name>
<evidence type="ECO:0000256" key="4">
    <source>
        <dbReference type="ARBA" id="ARBA00022679"/>
    </source>
</evidence>
<sequence>MSRPPGRPAAGSLAADPSPAFAADPDIDLSRATWRKSLTDAVHRALDRFVADRCVPELRAAHLHVAADVLTAFLDGGKCLRPTFLYLGWRCGAHAPASDSAAAVRAAASLELLHAFALLQDDVMDAAALRRGRPTAHLTFARWHRGRGLPGCSDRFGESAAVLLGDLCLVWAGQMLRDSGMPASALGRAWPRYDRMRTELAIGQFGDLTTADPADGRPPTLAAVLAVARRKSGHYTVTRPLEIGAALAGCPHDVLTVLTGYGHAVGEAFQLRDDLLDLLGSPAVTGKPAAGDLREGKYTSVVAAAYRLADAAARRRLRALIGAPHLDEDDIRGWRELIIATGAVDLVERMIDMRLARSLALIEDARITPDVRTALADMAIACTERAA</sequence>
<keyword evidence="6" id="KW-0460">Magnesium</keyword>
<comment type="cofactor">
    <cofactor evidence="1">
        <name>Mg(2+)</name>
        <dbReference type="ChEBI" id="CHEBI:18420"/>
    </cofactor>
</comment>
<dbReference type="SFLD" id="SFLDS00005">
    <property type="entry name" value="Isoprenoid_Synthase_Type_I"/>
    <property type="match status" value="1"/>
</dbReference>
<dbReference type="PANTHER" id="PTHR12001:SF85">
    <property type="entry name" value="SHORT CHAIN ISOPRENYL DIPHOSPHATE SYNTHASE"/>
    <property type="match status" value="1"/>
</dbReference>
<evidence type="ECO:0000256" key="5">
    <source>
        <dbReference type="ARBA" id="ARBA00022723"/>
    </source>
</evidence>
<gene>
    <name evidence="8" type="ORF">C731_1583</name>
</gene>
<dbReference type="InterPro" id="IPR033749">
    <property type="entry name" value="Polyprenyl_synt_CS"/>
</dbReference>
<protein>
    <submittedName>
        <fullName evidence="8">Polyprenyl synthetase family protein</fullName>
    </submittedName>
</protein>
<evidence type="ECO:0000256" key="2">
    <source>
        <dbReference type="ARBA" id="ARBA00005128"/>
    </source>
</evidence>
<comment type="caution">
    <text evidence="8">The sequence shown here is derived from an EMBL/GenBank/DDBJ whole genome shotgun (WGS) entry which is preliminary data.</text>
</comment>
<dbReference type="GO" id="GO:0046872">
    <property type="term" value="F:metal ion binding"/>
    <property type="evidence" value="ECO:0007669"/>
    <property type="project" value="UniProtKB-KW"/>
</dbReference>
<evidence type="ECO:0000256" key="3">
    <source>
        <dbReference type="ARBA" id="ARBA00006706"/>
    </source>
</evidence>
<reference evidence="8 9" key="1">
    <citation type="journal article" date="2012" name="J. Bacteriol.">
        <title>Genome sequence of Mycobacterium hassiacum DSM 44199, a rare source of heat-stable mycobacterial proteins.</title>
        <authorList>
            <person name="Tiago I."/>
            <person name="Maranha A."/>
            <person name="Mendes V."/>
            <person name="Alarico S."/>
            <person name="Moynihan P.J."/>
            <person name="Clarke A.J."/>
            <person name="Macedo-Ribeiro S."/>
            <person name="Pereira P.J."/>
            <person name="Empadinhas N."/>
        </authorList>
    </citation>
    <scope>NUCLEOTIDE SEQUENCE [LARGE SCALE GENOMIC DNA]</scope>
    <source>
        <strain evidence="9">DSM 44199 / CIP 105218 / JCM 12690 / 3849</strain>
    </source>
</reference>
<proteinExistence type="inferred from homology"/>
<dbReference type="RefSeq" id="WP_005626305.1">
    <property type="nucleotide sequence ID" value="NZ_AMRA01000041.1"/>
</dbReference>
<dbReference type="AlphaFoldDB" id="K5B8V9"/>
<dbReference type="GO" id="GO:0004659">
    <property type="term" value="F:prenyltransferase activity"/>
    <property type="evidence" value="ECO:0007669"/>
    <property type="project" value="InterPro"/>
</dbReference>
<dbReference type="PROSITE" id="PS00444">
    <property type="entry name" value="POLYPRENYL_SYNTHASE_2"/>
    <property type="match status" value="1"/>
</dbReference>
<dbReference type="InterPro" id="IPR000092">
    <property type="entry name" value="Polyprenyl_synt"/>
</dbReference>
<keyword evidence="4 7" id="KW-0808">Transferase</keyword>
<organism evidence="8 9">
    <name type="scientific">Mycolicibacterium hassiacum (strain DSM 44199 / CIP 105218 / JCM 12690 / 3849)</name>
    <name type="common">Mycobacterium hassiacum</name>
    <dbReference type="NCBI Taxonomy" id="1122247"/>
    <lineage>
        <taxon>Bacteria</taxon>
        <taxon>Bacillati</taxon>
        <taxon>Actinomycetota</taxon>
        <taxon>Actinomycetes</taxon>
        <taxon>Mycobacteriales</taxon>
        <taxon>Mycobacteriaceae</taxon>
        <taxon>Mycolicibacterium</taxon>
    </lineage>
</organism>